<protein>
    <submittedName>
        <fullName evidence="1">Phytoene synthase</fullName>
    </submittedName>
</protein>
<dbReference type="SUPFAM" id="SSF48576">
    <property type="entry name" value="Terpenoid synthases"/>
    <property type="match status" value="1"/>
</dbReference>
<dbReference type="RefSeq" id="WP_138861796.1">
    <property type="nucleotide sequence ID" value="NZ_VCPC01000001.1"/>
</dbReference>
<organism evidence="1 2">
    <name type="scientific">Arenibacterium halophilum</name>
    <dbReference type="NCBI Taxonomy" id="2583821"/>
    <lineage>
        <taxon>Bacteria</taxon>
        <taxon>Pseudomonadati</taxon>
        <taxon>Pseudomonadota</taxon>
        <taxon>Alphaproteobacteria</taxon>
        <taxon>Rhodobacterales</taxon>
        <taxon>Paracoccaceae</taxon>
        <taxon>Arenibacterium</taxon>
    </lineage>
</organism>
<dbReference type="Proteomes" id="UP001191082">
    <property type="component" value="Unassembled WGS sequence"/>
</dbReference>
<dbReference type="EMBL" id="VCPC01000001">
    <property type="protein sequence ID" value="TMV14443.1"/>
    <property type="molecule type" value="Genomic_DNA"/>
</dbReference>
<dbReference type="Pfam" id="PF00494">
    <property type="entry name" value="SQS_PSY"/>
    <property type="match status" value="1"/>
</dbReference>
<accession>A0ABY2XD95</accession>
<evidence type="ECO:0000313" key="2">
    <source>
        <dbReference type="Proteomes" id="UP001191082"/>
    </source>
</evidence>
<proteinExistence type="predicted"/>
<dbReference type="Gene3D" id="1.10.600.10">
    <property type="entry name" value="Farnesyl Diphosphate Synthase"/>
    <property type="match status" value="1"/>
</dbReference>
<dbReference type="InterPro" id="IPR008949">
    <property type="entry name" value="Isoprenoid_synthase_dom_sf"/>
</dbReference>
<gene>
    <name evidence="1" type="ORF">FGK64_00165</name>
</gene>
<keyword evidence="2" id="KW-1185">Reference proteome</keyword>
<name>A0ABY2XD95_9RHOB</name>
<evidence type="ECO:0000313" key="1">
    <source>
        <dbReference type="EMBL" id="TMV14443.1"/>
    </source>
</evidence>
<reference evidence="1 2" key="1">
    <citation type="submission" date="2019-05" db="EMBL/GenBank/DDBJ databases">
        <title>Marivita sp. nov. isolated from sea sediment.</title>
        <authorList>
            <person name="Kim W."/>
        </authorList>
    </citation>
    <scope>NUCLEOTIDE SEQUENCE [LARGE SCALE GENOMIC DNA]</scope>
    <source>
        <strain evidence="1 2">CAU 1492</strain>
    </source>
</reference>
<dbReference type="InterPro" id="IPR002060">
    <property type="entry name" value="Squ/phyt_synthse"/>
</dbReference>
<comment type="caution">
    <text evidence="1">The sequence shown here is derived from an EMBL/GenBank/DDBJ whole genome shotgun (WGS) entry which is preliminary data.</text>
</comment>
<sequence>MEFDANLIACARIVEQGDPDRFLAAMAAPVQARRVLFPIYAFGVEIARAPWVTQEPMIAEMRLQWWRDALEEIASGAPARRHEVVTPLAELLTPGMARELDKTIARRRWDIYREPFADSADFDSYIHATTALPMRVAATLLGAGPEAPIHDIGYASGIANWLVATAELAARGRVPLLDGRPEAVRALASDALDRLALARQRRFAISPSARAAVLAAWQADPLLKLARAHPDRVADGTLRLPSLRKRARLAWVAAIGRW</sequence>